<dbReference type="EMBL" id="DVIU01000278">
    <property type="protein sequence ID" value="HIS37616.1"/>
    <property type="molecule type" value="Genomic_DNA"/>
</dbReference>
<reference evidence="1" key="2">
    <citation type="journal article" date="2021" name="PeerJ">
        <title>Extensive microbial diversity within the chicken gut microbiome revealed by metagenomics and culture.</title>
        <authorList>
            <person name="Gilroy R."/>
            <person name="Ravi A."/>
            <person name="Getino M."/>
            <person name="Pursley I."/>
            <person name="Horton D.L."/>
            <person name="Alikhan N.F."/>
            <person name="Baker D."/>
            <person name="Gharbi K."/>
            <person name="Hall N."/>
            <person name="Watson M."/>
            <person name="Adriaenssens E.M."/>
            <person name="Foster-Nyarko E."/>
            <person name="Jarju S."/>
            <person name="Secka A."/>
            <person name="Antonio M."/>
            <person name="Oren A."/>
            <person name="Chaudhuri R.R."/>
            <person name="La Ragione R."/>
            <person name="Hildebrand F."/>
            <person name="Pallen M.J."/>
        </authorList>
    </citation>
    <scope>NUCLEOTIDE SEQUENCE</scope>
    <source>
        <strain evidence="1">6276</strain>
    </source>
</reference>
<dbReference type="AlphaFoldDB" id="A0A9D1F173"/>
<accession>A0A9D1F173</accession>
<gene>
    <name evidence="1" type="ORF">IAC10_13505</name>
</gene>
<comment type="caution">
    <text evidence="1">The sequence shown here is derived from an EMBL/GenBank/DDBJ whole genome shotgun (WGS) entry which is preliminary data.</text>
</comment>
<evidence type="ECO:0000313" key="1">
    <source>
        <dbReference type="EMBL" id="HIS37616.1"/>
    </source>
</evidence>
<proteinExistence type="predicted"/>
<reference evidence="1" key="1">
    <citation type="submission" date="2020-10" db="EMBL/GenBank/DDBJ databases">
        <authorList>
            <person name="Gilroy R."/>
        </authorList>
    </citation>
    <scope>NUCLEOTIDE SEQUENCE</scope>
    <source>
        <strain evidence="1">6276</strain>
    </source>
</reference>
<name>A0A9D1F173_9BACT</name>
<dbReference type="Proteomes" id="UP000823928">
    <property type="component" value="Unassembled WGS sequence"/>
</dbReference>
<sequence>MSNRKYSLAEMNEKIVNASTSMRTFYQQKFINYKGRICDADKNYCTEVVAKWCNENIALLKGIGKSSRKDYSYKTASHDNVSWNPNSPREEEVLAKKMYRQKDFDIIGEIIDYQTPLKNSMHDEYIGKIDLVAYNKETKILRLMELKRPKNEESMLRCVLEGYTYLKLVDHLKLLRDFKIIDKDVTETDIVVKACPLVHKKSLQAKQMQEALEGGRPELKKLRGKDYLDSEPLYYEEIDGEFYISQ</sequence>
<organism evidence="1 2">
    <name type="scientific">Candidatus Scatousia excrementigallinarum</name>
    <dbReference type="NCBI Taxonomy" id="2840935"/>
    <lineage>
        <taxon>Bacteria</taxon>
        <taxon>Candidatus Scatousia</taxon>
    </lineage>
</organism>
<evidence type="ECO:0000313" key="2">
    <source>
        <dbReference type="Proteomes" id="UP000823928"/>
    </source>
</evidence>
<protein>
    <submittedName>
        <fullName evidence="1">Uncharacterized protein</fullName>
    </submittedName>
</protein>